<dbReference type="RefSeq" id="WP_150009505.1">
    <property type="nucleotide sequence ID" value="NZ_VWSG01000001.1"/>
</dbReference>
<accession>A0A5M6CST5</accession>
<dbReference type="PANTHER" id="PTHR30441">
    <property type="entry name" value="DUF748 DOMAIN-CONTAINING PROTEIN"/>
    <property type="match status" value="1"/>
</dbReference>
<dbReference type="Proteomes" id="UP000325141">
    <property type="component" value="Unassembled WGS sequence"/>
</dbReference>
<proteinExistence type="predicted"/>
<dbReference type="Pfam" id="PF05170">
    <property type="entry name" value="AsmA"/>
    <property type="match status" value="1"/>
</dbReference>
<comment type="caution">
    <text evidence="3">The sequence shown here is derived from an EMBL/GenBank/DDBJ whole genome shotgun (WGS) entry which is preliminary data.</text>
</comment>
<name>A0A5M6CST5_9FLAO</name>
<keyword evidence="4" id="KW-1185">Reference proteome</keyword>
<feature type="transmembrane region" description="Helical" evidence="1">
    <location>
        <begin position="12"/>
        <end position="30"/>
    </location>
</feature>
<dbReference type="PANTHER" id="PTHR30441:SF8">
    <property type="entry name" value="DUF748 DOMAIN-CONTAINING PROTEIN"/>
    <property type="match status" value="1"/>
</dbReference>
<feature type="domain" description="AsmA" evidence="2">
    <location>
        <begin position="6"/>
        <end position="182"/>
    </location>
</feature>
<dbReference type="GO" id="GO:0090313">
    <property type="term" value="P:regulation of protein targeting to membrane"/>
    <property type="evidence" value="ECO:0007669"/>
    <property type="project" value="TreeGrafter"/>
</dbReference>
<dbReference type="AlphaFoldDB" id="A0A5M6CST5"/>
<keyword evidence="1" id="KW-0472">Membrane</keyword>
<dbReference type="InterPro" id="IPR007844">
    <property type="entry name" value="AsmA"/>
</dbReference>
<keyword evidence="1" id="KW-1133">Transmembrane helix</keyword>
<dbReference type="GO" id="GO:0005886">
    <property type="term" value="C:plasma membrane"/>
    <property type="evidence" value="ECO:0007669"/>
    <property type="project" value="TreeGrafter"/>
</dbReference>
<protein>
    <submittedName>
        <fullName evidence="3">AsmA family protein</fullName>
    </submittedName>
</protein>
<evidence type="ECO:0000259" key="2">
    <source>
        <dbReference type="Pfam" id="PF05170"/>
    </source>
</evidence>
<reference evidence="3 4" key="1">
    <citation type="submission" date="2019-09" db="EMBL/GenBank/DDBJ databases">
        <title>Genome sequence and assembly of Flavobacterium sp.</title>
        <authorList>
            <person name="Chhetri G."/>
        </authorList>
    </citation>
    <scope>NUCLEOTIDE SEQUENCE [LARGE SCALE GENOMIC DNA]</scope>
    <source>
        <strain evidence="3 4">SNL9</strain>
    </source>
</reference>
<evidence type="ECO:0000313" key="4">
    <source>
        <dbReference type="Proteomes" id="UP000325141"/>
    </source>
</evidence>
<evidence type="ECO:0000313" key="3">
    <source>
        <dbReference type="EMBL" id="KAA5538264.1"/>
    </source>
</evidence>
<evidence type="ECO:0000256" key="1">
    <source>
        <dbReference type="SAM" id="Phobius"/>
    </source>
</evidence>
<organism evidence="3 4">
    <name type="scientific">Paenimyroides baculatum</name>
    <dbReference type="NCBI Taxonomy" id="2608000"/>
    <lineage>
        <taxon>Bacteria</taxon>
        <taxon>Pseudomonadati</taxon>
        <taxon>Bacteroidota</taxon>
        <taxon>Flavobacteriia</taxon>
        <taxon>Flavobacteriales</taxon>
        <taxon>Flavobacteriaceae</taxon>
        <taxon>Paenimyroides</taxon>
    </lineage>
</organism>
<sequence length="1044" mass="116131">MNTKIKKGLKYTGITLFVLIGLVLIAPQLFKPQIEKAVKDAAAEFVTTPVNFTDLNVSFFTNFPNLSVSLKDLSINAPKEFGNLKTVESNSVDLGIDLFSLFSDQIKFTKLYVNEGKFNVVTDSLGNFSFAIFKSSDEPSTDSSFSLALNKIHVKNTDVLYQDDQSKIKIQTKNTNISGNVQVTDKYINFETEADIKSLFFGLDKSILVDHKPLKGTINTKVNLDPVSVEFNKSELLLANLPLNVLGKVAVLEKGIDFNLDVKSNNASLENLFSLVPQEYQKWYDGMTFKGTSNIYLLLKGLMQDSVSNPDLNIKLDIANGSIAAKQFQNIPVENLHTKTELNLPQLNPDSLTVTIPDFAFNLGKGHAKGKALYKFPMFVDADLNANLNVTQLWQTLAISGMQLKGDVVLNGSAKGNYTTKSFKNKQGILITEITEIPKFNVQANWTNGYFKWSEMPLAIDYLTFDLNTENTSGNYKTTKVDLKNIDIKAADDYVKGRLKIDNLIDFNTDTDLKAFVNLSNVKNIFPIKEVDFGGQLTVDTKAKGRLDLDRNKIPVTTSIVKLKNGYLRYNSLPDLPLEKINLETHISSPRGSLNDLRVNVLPISFVLANEPFMVDANLFNFNNLTFDIGTKGKLNLGNLYKVFAIDGLSVSGQLETDVKLKGKGGADDPSSLNNRGFVLLKDIHIKSEFFPHDFVFTEGKFKFFRKQMKLENIKMNYAKQTFVLNGDLENYINYFLTPNATLKGKLAVTSQFIDVNSFMLPANPNASKTTSASNSGGSVVLVPDKIDFELTANAQKVKFNDLQLDNLSGVLKVFDQKLALHEAKFGLIDTQFLLNGTYQPINSKRALFGFDIDAQQFDIQKAYKQLALFREMAPAAESASGQVSLKYQLQGTLNQEMYPNMKSIKGSGDLILENIQFKGFKLFNAVASETKTDALRDANVKNVVVKTSIANNVMTIERTKFKVAGFRPRVEGQVTLDGKMNIGMRLGLPPFGIIGIPITVNGTSDKMDIKLGKYKNEDLAEDDEDYDAYKKSIDTLQQPAQNQ</sequence>
<dbReference type="EMBL" id="VWSG01000001">
    <property type="protein sequence ID" value="KAA5538264.1"/>
    <property type="molecule type" value="Genomic_DNA"/>
</dbReference>
<dbReference type="InterPro" id="IPR052894">
    <property type="entry name" value="AsmA-related"/>
</dbReference>
<keyword evidence="1" id="KW-0812">Transmembrane</keyword>
<gene>
    <name evidence="3" type="ORF">F0460_01285</name>
</gene>